<feature type="transmembrane region" description="Helical" evidence="1">
    <location>
        <begin position="47"/>
        <end position="66"/>
    </location>
</feature>
<evidence type="ECO:0000256" key="1">
    <source>
        <dbReference type="SAM" id="Phobius"/>
    </source>
</evidence>
<accession>A0A219B5D7</accession>
<dbReference type="AlphaFoldDB" id="A0A219B5D7"/>
<dbReference type="OrthoDB" id="3628949at2"/>
<keyword evidence="3" id="KW-1185">Reference proteome</keyword>
<keyword evidence="1" id="KW-0472">Membrane</keyword>
<protein>
    <recommendedName>
        <fullName evidence="4">DUF3311 domain-containing protein</fullName>
    </recommendedName>
</protein>
<evidence type="ECO:0000313" key="3">
    <source>
        <dbReference type="Proteomes" id="UP000198462"/>
    </source>
</evidence>
<reference evidence="3" key="1">
    <citation type="submission" date="2017-05" db="EMBL/GenBank/DDBJ databases">
        <authorList>
            <person name="Lin X."/>
        </authorList>
    </citation>
    <scope>NUCLEOTIDE SEQUENCE [LARGE SCALE GENOMIC DNA]</scope>
    <source>
        <strain evidence="3">JLT2012</strain>
    </source>
</reference>
<sequence length="82" mass="9368">MDDRPASRSGWRHYRLLLIIPFIWQIGLVPFANSVDMRVLSLPFPMVWQMVGILVTSGIIATVFTLDRRRDRAEGAPEGEDL</sequence>
<dbReference type="EMBL" id="NFZT01000001">
    <property type="protein sequence ID" value="OWV33590.1"/>
    <property type="molecule type" value="Genomic_DNA"/>
</dbReference>
<proteinExistence type="predicted"/>
<name>A0A219B5D7_9SPHN</name>
<organism evidence="2 3">
    <name type="scientific">Pacificimonas flava</name>
    <dbReference type="NCBI Taxonomy" id="1234595"/>
    <lineage>
        <taxon>Bacteria</taxon>
        <taxon>Pseudomonadati</taxon>
        <taxon>Pseudomonadota</taxon>
        <taxon>Alphaproteobacteria</taxon>
        <taxon>Sphingomonadales</taxon>
        <taxon>Sphingosinicellaceae</taxon>
        <taxon>Pacificimonas</taxon>
    </lineage>
</organism>
<feature type="transmembrane region" description="Helical" evidence="1">
    <location>
        <begin position="16"/>
        <end position="35"/>
    </location>
</feature>
<dbReference type="Pfam" id="PF11755">
    <property type="entry name" value="DUF3311"/>
    <property type="match status" value="1"/>
</dbReference>
<dbReference type="Proteomes" id="UP000198462">
    <property type="component" value="Unassembled WGS sequence"/>
</dbReference>
<gene>
    <name evidence="2" type="ORF">B5C34_09030</name>
</gene>
<comment type="caution">
    <text evidence="2">The sequence shown here is derived from an EMBL/GenBank/DDBJ whole genome shotgun (WGS) entry which is preliminary data.</text>
</comment>
<dbReference type="InterPro" id="IPR021741">
    <property type="entry name" value="DUF3311"/>
</dbReference>
<evidence type="ECO:0000313" key="2">
    <source>
        <dbReference type="EMBL" id="OWV33590.1"/>
    </source>
</evidence>
<keyword evidence="1" id="KW-0812">Transmembrane</keyword>
<dbReference type="RefSeq" id="WP_088712363.1">
    <property type="nucleotide sequence ID" value="NZ_NFZT01000001.1"/>
</dbReference>
<keyword evidence="1" id="KW-1133">Transmembrane helix</keyword>
<evidence type="ECO:0008006" key="4">
    <source>
        <dbReference type="Google" id="ProtNLM"/>
    </source>
</evidence>